<sequence>MLDKLAELWRSKVRLIITGKLDFSPAEKMFRRLYSTARAHKTPVKTRFPTKYNPVRSAYKQKILLPEGLVYNPSPAAPTAWETPAAFVPKSDKRTVLKDAKPYDIANMPALKTPAEKTTNLTEADAIEIQRLRNEEPEKWTRKALASKYSVSEHVIGILSKPNAERAQEMNSRLATIKSIWNDKRTRAREHRQRRKAFWLRDA</sequence>
<dbReference type="GO" id="GO:0005762">
    <property type="term" value="C:mitochondrial large ribosomal subunit"/>
    <property type="evidence" value="ECO:0007669"/>
    <property type="project" value="TreeGrafter"/>
</dbReference>
<name>A0A2T0FEP4_9ASCO</name>
<proteinExistence type="predicted"/>
<dbReference type="PANTHER" id="PTHR28266">
    <property type="entry name" value="54S RIBOSOMAL PROTEIN L20, MITOCHONDRIAL"/>
    <property type="match status" value="1"/>
</dbReference>
<gene>
    <name evidence="1" type="ORF">B9G98_01081</name>
</gene>
<dbReference type="InterPro" id="IPR024388">
    <property type="entry name" value="Ribosomal_mL58"/>
</dbReference>
<accession>A0A2T0FEP4</accession>
<keyword evidence="2" id="KW-1185">Reference proteome</keyword>
<dbReference type="OrthoDB" id="6021263at2759"/>
<comment type="caution">
    <text evidence="1">The sequence shown here is derived from an EMBL/GenBank/DDBJ whole genome shotgun (WGS) entry which is preliminary data.</text>
</comment>
<organism evidence="1 2">
    <name type="scientific">Wickerhamiella sorbophila</name>
    <dbReference type="NCBI Taxonomy" id="45607"/>
    <lineage>
        <taxon>Eukaryota</taxon>
        <taxon>Fungi</taxon>
        <taxon>Dikarya</taxon>
        <taxon>Ascomycota</taxon>
        <taxon>Saccharomycotina</taxon>
        <taxon>Dipodascomycetes</taxon>
        <taxon>Dipodascales</taxon>
        <taxon>Trichomonascaceae</taxon>
        <taxon>Wickerhamiella</taxon>
    </lineage>
</organism>
<dbReference type="AlphaFoldDB" id="A0A2T0FEP4"/>
<dbReference type="RefSeq" id="XP_024663407.1">
    <property type="nucleotide sequence ID" value="XM_024807639.1"/>
</dbReference>
<dbReference type="PANTHER" id="PTHR28266:SF1">
    <property type="entry name" value="LARGE RIBOSOMAL SUBUNIT PROTEIN ML58"/>
    <property type="match status" value="1"/>
</dbReference>
<dbReference type="STRING" id="45607.A0A2T0FEP4"/>
<dbReference type="GeneID" id="36514830"/>
<protein>
    <submittedName>
        <fullName evidence="1">54S ribosomal protein L20, mitochondrial</fullName>
    </submittedName>
</protein>
<dbReference type="EMBL" id="NDIQ01000001">
    <property type="protein sequence ID" value="PRT53461.1"/>
    <property type="molecule type" value="Genomic_DNA"/>
</dbReference>
<evidence type="ECO:0000313" key="1">
    <source>
        <dbReference type="EMBL" id="PRT53461.1"/>
    </source>
</evidence>
<evidence type="ECO:0000313" key="2">
    <source>
        <dbReference type="Proteomes" id="UP000238350"/>
    </source>
</evidence>
<reference evidence="1 2" key="1">
    <citation type="submission" date="2017-04" db="EMBL/GenBank/DDBJ databases">
        <title>Genome sequencing of [Candida] sorbophila.</title>
        <authorList>
            <person name="Ahn J.O."/>
        </authorList>
    </citation>
    <scope>NUCLEOTIDE SEQUENCE [LARGE SCALE GENOMIC DNA]</scope>
    <source>
        <strain evidence="1 2">DS02</strain>
    </source>
</reference>
<dbReference type="Pfam" id="PF12824">
    <property type="entry name" value="MRP-L20"/>
    <property type="match status" value="1"/>
</dbReference>
<keyword evidence="1" id="KW-0689">Ribosomal protein</keyword>
<keyword evidence="1" id="KW-0687">Ribonucleoprotein</keyword>
<dbReference type="GO" id="GO:0003735">
    <property type="term" value="F:structural constituent of ribosome"/>
    <property type="evidence" value="ECO:0007669"/>
    <property type="project" value="TreeGrafter"/>
</dbReference>
<dbReference type="Proteomes" id="UP000238350">
    <property type="component" value="Unassembled WGS sequence"/>
</dbReference>